<evidence type="ECO:0000313" key="5">
    <source>
        <dbReference type="Proteomes" id="UP001175211"/>
    </source>
</evidence>
<feature type="region of interest" description="Disordered" evidence="1">
    <location>
        <begin position="50"/>
        <end position="106"/>
    </location>
</feature>
<dbReference type="InterPro" id="IPR011320">
    <property type="entry name" value="RNase_H1_N"/>
</dbReference>
<comment type="caution">
    <text evidence="4">The sequence shown here is derived from an EMBL/GenBank/DDBJ whole genome shotgun (WGS) entry which is preliminary data.</text>
</comment>
<feature type="domain" description="Ribonuclease H1 N-terminal" evidence="3">
    <location>
        <begin position="112"/>
        <end position="154"/>
    </location>
</feature>
<organism evidence="4 5">
    <name type="scientific">Armillaria tabescens</name>
    <name type="common">Ringless honey mushroom</name>
    <name type="synonym">Agaricus tabescens</name>
    <dbReference type="NCBI Taxonomy" id="1929756"/>
    <lineage>
        <taxon>Eukaryota</taxon>
        <taxon>Fungi</taxon>
        <taxon>Dikarya</taxon>
        <taxon>Basidiomycota</taxon>
        <taxon>Agaricomycotina</taxon>
        <taxon>Agaricomycetes</taxon>
        <taxon>Agaricomycetidae</taxon>
        <taxon>Agaricales</taxon>
        <taxon>Marasmiineae</taxon>
        <taxon>Physalacriaceae</taxon>
        <taxon>Desarmillaria</taxon>
    </lineage>
</organism>
<keyword evidence="5" id="KW-1185">Reference proteome</keyword>
<feature type="signal peptide" evidence="2">
    <location>
        <begin position="1"/>
        <end position="25"/>
    </location>
</feature>
<dbReference type="EMBL" id="JAUEPS010000132">
    <property type="protein sequence ID" value="KAK0436070.1"/>
    <property type="molecule type" value="Genomic_DNA"/>
</dbReference>
<protein>
    <recommendedName>
        <fullName evidence="3">Ribonuclease H1 N-terminal domain-containing protein</fullName>
    </recommendedName>
</protein>
<accession>A0AA39MJT9</accession>
<proteinExistence type="predicted"/>
<dbReference type="Pfam" id="PF01693">
    <property type="entry name" value="Cauli_VI"/>
    <property type="match status" value="1"/>
</dbReference>
<dbReference type="Gene3D" id="3.40.970.10">
    <property type="entry name" value="Ribonuclease H1, N-terminal domain"/>
    <property type="match status" value="1"/>
</dbReference>
<dbReference type="GeneID" id="85354096"/>
<evidence type="ECO:0000313" key="4">
    <source>
        <dbReference type="EMBL" id="KAK0436070.1"/>
    </source>
</evidence>
<evidence type="ECO:0000259" key="3">
    <source>
        <dbReference type="Pfam" id="PF01693"/>
    </source>
</evidence>
<dbReference type="AlphaFoldDB" id="A0AA39MJT9"/>
<dbReference type="InterPro" id="IPR037056">
    <property type="entry name" value="RNase_H1_N_sf"/>
</dbReference>
<sequence length="168" mass="16795">MTQFTLKQLSAALSALGVSVPTMDAATSPDVRTNASADIAAATARFRTSGGQSIPATARVPSAPNLSGHSAHVCPAASVPAPAVHPAQAPTAPAPGPSQPTPLAATGGPDGPWYVVSKGRAMGVYRGWQNVSNLVTGIGTACFFHHGTRATAEATFNEALAAGAVEIL</sequence>
<dbReference type="SUPFAM" id="SSF55658">
    <property type="entry name" value="L9 N-domain-like"/>
    <property type="match status" value="1"/>
</dbReference>
<name>A0AA39MJT9_ARMTA</name>
<gene>
    <name evidence="4" type="ORF">EV420DRAFT_1487663</name>
</gene>
<evidence type="ECO:0000256" key="2">
    <source>
        <dbReference type="SAM" id="SignalP"/>
    </source>
</evidence>
<dbReference type="RefSeq" id="XP_060322177.1">
    <property type="nucleotide sequence ID" value="XM_060470548.1"/>
</dbReference>
<feature type="chain" id="PRO_5041333193" description="Ribonuclease H1 N-terminal domain-containing protein" evidence="2">
    <location>
        <begin position="26"/>
        <end position="168"/>
    </location>
</feature>
<feature type="compositionally biased region" description="Low complexity" evidence="1">
    <location>
        <begin position="71"/>
        <end position="91"/>
    </location>
</feature>
<dbReference type="InterPro" id="IPR009027">
    <property type="entry name" value="Ribosomal_bL9/RNase_H1_N"/>
</dbReference>
<reference evidence="4" key="1">
    <citation type="submission" date="2023-06" db="EMBL/GenBank/DDBJ databases">
        <authorList>
            <consortium name="Lawrence Berkeley National Laboratory"/>
            <person name="Ahrendt S."/>
            <person name="Sahu N."/>
            <person name="Indic B."/>
            <person name="Wong-Bajracharya J."/>
            <person name="Merenyi Z."/>
            <person name="Ke H.-M."/>
            <person name="Monk M."/>
            <person name="Kocsube S."/>
            <person name="Drula E."/>
            <person name="Lipzen A."/>
            <person name="Balint B."/>
            <person name="Henrissat B."/>
            <person name="Andreopoulos B."/>
            <person name="Martin F.M."/>
            <person name="Harder C.B."/>
            <person name="Rigling D."/>
            <person name="Ford K.L."/>
            <person name="Foster G.D."/>
            <person name="Pangilinan J."/>
            <person name="Papanicolaou A."/>
            <person name="Barry K."/>
            <person name="LaButti K."/>
            <person name="Viragh M."/>
            <person name="Koriabine M."/>
            <person name="Yan M."/>
            <person name="Riley R."/>
            <person name="Champramary S."/>
            <person name="Plett K.L."/>
            <person name="Tsai I.J."/>
            <person name="Slot J."/>
            <person name="Sipos G."/>
            <person name="Plett J."/>
            <person name="Nagy L.G."/>
            <person name="Grigoriev I.V."/>
        </authorList>
    </citation>
    <scope>NUCLEOTIDE SEQUENCE</scope>
    <source>
        <strain evidence="4">CCBAS 213</strain>
    </source>
</reference>
<keyword evidence="2" id="KW-0732">Signal</keyword>
<dbReference type="Proteomes" id="UP001175211">
    <property type="component" value="Unassembled WGS sequence"/>
</dbReference>
<evidence type="ECO:0000256" key="1">
    <source>
        <dbReference type="SAM" id="MobiDB-lite"/>
    </source>
</evidence>